<keyword evidence="3" id="KW-1185">Reference proteome</keyword>
<feature type="region of interest" description="Disordered" evidence="1">
    <location>
        <begin position="28"/>
        <end position="49"/>
    </location>
</feature>
<reference evidence="3" key="1">
    <citation type="journal article" date="2023" name="bioRxiv">
        <title>Complete genome of the Medicago anthracnose fungus, Colletotrichum destructivum, reveals a mini-chromosome-like region within a core chromosome.</title>
        <authorList>
            <person name="Lapalu N."/>
            <person name="Simon A."/>
            <person name="Lu A."/>
            <person name="Plaumann P.-L."/>
            <person name="Amselem J."/>
            <person name="Pigne S."/>
            <person name="Auger A."/>
            <person name="Koch C."/>
            <person name="Dallery J.-F."/>
            <person name="O'Connell R.J."/>
        </authorList>
    </citation>
    <scope>NUCLEOTIDE SEQUENCE [LARGE SCALE GENOMIC DNA]</scope>
    <source>
        <strain evidence="3">CBS 520.97</strain>
    </source>
</reference>
<feature type="compositionally biased region" description="Basic residues" evidence="1">
    <location>
        <begin position="32"/>
        <end position="49"/>
    </location>
</feature>
<evidence type="ECO:0000256" key="1">
    <source>
        <dbReference type="SAM" id="MobiDB-lite"/>
    </source>
</evidence>
<gene>
    <name evidence="2" type="ORF">CDEST_11107</name>
</gene>
<dbReference type="EMBL" id="CP137311">
    <property type="protein sequence ID" value="WQF86093.1"/>
    <property type="molecule type" value="Genomic_DNA"/>
</dbReference>
<name>A0AAX4ISJ7_9PEZI</name>
<dbReference type="RefSeq" id="XP_062783314.1">
    <property type="nucleotide sequence ID" value="XM_062927263.1"/>
</dbReference>
<proteinExistence type="predicted"/>
<organism evidence="2 3">
    <name type="scientific">Colletotrichum destructivum</name>
    <dbReference type="NCBI Taxonomy" id="34406"/>
    <lineage>
        <taxon>Eukaryota</taxon>
        <taxon>Fungi</taxon>
        <taxon>Dikarya</taxon>
        <taxon>Ascomycota</taxon>
        <taxon>Pezizomycotina</taxon>
        <taxon>Sordariomycetes</taxon>
        <taxon>Hypocreomycetidae</taxon>
        <taxon>Glomerellales</taxon>
        <taxon>Glomerellaceae</taxon>
        <taxon>Colletotrichum</taxon>
        <taxon>Colletotrichum destructivum species complex</taxon>
    </lineage>
</organism>
<dbReference type="Proteomes" id="UP001322277">
    <property type="component" value="Chromosome 7"/>
</dbReference>
<accession>A0AAX4ISJ7</accession>
<dbReference type="GeneID" id="87947607"/>
<evidence type="ECO:0000313" key="3">
    <source>
        <dbReference type="Proteomes" id="UP001322277"/>
    </source>
</evidence>
<evidence type="ECO:0000313" key="2">
    <source>
        <dbReference type="EMBL" id="WQF86093.1"/>
    </source>
</evidence>
<sequence>MTWSAFLRTELVRTLIFVQPDQGNFAMQAEKQKKKKKKKTSPNKKKPKRIKRIGFTLTLPLLQ</sequence>
<dbReference type="AlphaFoldDB" id="A0AAX4ISJ7"/>
<dbReference type="KEGG" id="cdet:87947607"/>
<protein>
    <submittedName>
        <fullName evidence="2">Uncharacterized protein</fullName>
    </submittedName>
</protein>